<protein>
    <submittedName>
        <fullName evidence="5">Hydroxymethylglutaryl-CoA lyase</fullName>
    </submittedName>
</protein>
<keyword evidence="2" id="KW-0479">Metal-binding</keyword>
<comment type="similarity">
    <text evidence="1">Belongs to the HMG-CoA lyase family.</text>
</comment>
<evidence type="ECO:0000256" key="1">
    <source>
        <dbReference type="ARBA" id="ARBA00009405"/>
    </source>
</evidence>
<comment type="caution">
    <text evidence="5">The sequence shown here is derived from an EMBL/GenBank/DDBJ whole genome shotgun (WGS) entry which is preliminary data.</text>
</comment>
<reference evidence="5 6" key="1">
    <citation type="submission" date="2019-09" db="EMBL/GenBank/DDBJ databases">
        <title>Genome sequence of Adhaeribacter sp. M2.</title>
        <authorList>
            <person name="Srinivasan S."/>
        </authorList>
    </citation>
    <scope>NUCLEOTIDE SEQUENCE [LARGE SCALE GENOMIC DNA]</scope>
    <source>
        <strain evidence="5 6">M2</strain>
    </source>
</reference>
<dbReference type="PROSITE" id="PS50991">
    <property type="entry name" value="PYR_CT"/>
    <property type="match status" value="1"/>
</dbReference>
<dbReference type="AlphaFoldDB" id="A0A5N1J9J4"/>
<dbReference type="GO" id="GO:0004419">
    <property type="term" value="F:hydroxymethylglutaryl-CoA lyase activity"/>
    <property type="evidence" value="ECO:0007669"/>
    <property type="project" value="TreeGrafter"/>
</dbReference>
<evidence type="ECO:0000256" key="3">
    <source>
        <dbReference type="ARBA" id="ARBA00023239"/>
    </source>
</evidence>
<dbReference type="PANTHER" id="PTHR42738">
    <property type="entry name" value="HYDROXYMETHYLGLUTARYL-COA LYASE"/>
    <property type="match status" value="1"/>
</dbReference>
<evidence type="ECO:0000259" key="4">
    <source>
        <dbReference type="PROSITE" id="PS50991"/>
    </source>
</evidence>
<feature type="domain" description="Pyruvate carboxyltransferase" evidence="4">
    <location>
        <begin position="1"/>
        <end position="270"/>
    </location>
</feature>
<gene>
    <name evidence="5" type="ORF">F0P94_00855</name>
</gene>
<keyword evidence="6" id="KW-1185">Reference proteome</keyword>
<evidence type="ECO:0000313" key="6">
    <source>
        <dbReference type="Proteomes" id="UP000326570"/>
    </source>
</evidence>
<dbReference type="InterPro" id="IPR000891">
    <property type="entry name" value="PYR_CT"/>
</dbReference>
<dbReference type="GO" id="GO:0046951">
    <property type="term" value="P:ketone body biosynthetic process"/>
    <property type="evidence" value="ECO:0007669"/>
    <property type="project" value="TreeGrafter"/>
</dbReference>
<name>A0A5N1J9J4_9BACT</name>
<sequence length="282" mass="31118">MKIIECPRDAMQGITEFIPTETKISYLNTLLQVGFDSLDFGSFVSPKAIPQMRDTEEVLAGLDLSATKTKLLAIIANLRGAEQAATHREIKYLGFPLSMSEMFQQRNTNKSIAQALEELAQIQDVCVKNGKELVTYISMGFGNPYDEPWNTETVGEFVQKLDKLQVKIISLSDTIGVSNPENITYLFSNLIPAFKHIEFGAHLHTNPNTWQEKVEAAYNAGCRRFDGAMKGFGGCPMAKDELVGNMATENMVQYFNQKGVDLGLNETAFASALAQAGSVFAH</sequence>
<dbReference type="GO" id="GO:0046872">
    <property type="term" value="F:metal ion binding"/>
    <property type="evidence" value="ECO:0007669"/>
    <property type="project" value="UniProtKB-KW"/>
</dbReference>
<dbReference type="InterPro" id="IPR043594">
    <property type="entry name" value="HMGL"/>
</dbReference>
<evidence type="ECO:0000256" key="2">
    <source>
        <dbReference type="ARBA" id="ARBA00022723"/>
    </source>
</evidence>
<dbReference type="Gene3D" id="3.20.20.70">
    <property type="entry name" value="Aldolase class I"/>
    <property type="match status" value="1"/>
</dbReference>
<dbReference type="InterPro" id="IPR013785">
    <property type="entry name" value="Aldolase_TIM"/>
</dbReference>
<accession>A0A5N1J9J4</accession>
<dbReference type="RefSeq" id="WP_150901811.1">
    <property type="nucleotide sequence ID" value="NZ_VTWT01000001.1"/>
</dbReference>
<dbReference type="GO" id="GO:0006552">
    <property type="term" value="P:L-leucine catabolic process"/>
    <property type="evidence" value="ECO:0007669"/>
    <property type="project" value="TreeGrafter"/>
</dbReference>
<dbReference type="EMBL" id="VTWT01000001">
    <property type="protein sequence ID" value="KAA9345668.1"/>
    <property type="molecule type" value="Genomic_DNA"/>
</dbReference>
<dbReference type="Pfam" id="PF00682">
    <property type="entry name" value="HMGL-like"/>
    <property type="match status" value="1"/>
</dbReference>
<organism evidence="5 6">
    <name type="scientific">Adhaeribacter soli</name>
    <dbReference type="NCBI Taxonomy" id="2607655"/>
    <lineage>
        <taxon>Bacteria</taxon>
        <taxon>Pseudomonadati</taxon>
        <taxon>Bacteroidota</taxon>
        <taxon>Cytophagia</taxon>
        <taxon>Cytophagales</taxon>
        <taxon>Hymenobacteraceae</taxon>
        <taxon>Adhaeribacter</taxon>
    </lineage>
</organism>
<proteinExistence type="inferred from homology"/>
<dbReference type="Proteomes" id="UP000326570">
    <property type="component" value="Unassembled WGS sequence"/>
</dbReference>
<evidence type="ECO:0000313" key="5">
    <source>
        <dbReference type="EMBL" id="KAA9345668.1"/>
    </source>
</evidence>
<dbReference type="PANTHER" id="PTHR42738:SF7">
    <property type="entry name" value="HYDROXYMETHYLGLUTARYL-COA LYASE"/>
    <property type="match status" value="1"/>
</dbReference>
<dbReference type="CDD" id="cd07938">
    <property type="entry name" value="DRE_TIM_HMGL"/>
    <property type="match status" value="1"/>
</dbReference>
<dbReference type="SUPFAM" id="SSF51569">
    <property type="entry name" value="Aldolase"/>
    <property type="match status" value="1"/>
</dbReference>
<keyword evidence="3 5" id="KW-0456">Lyase</keyword>